<evidence type="ECO:0000256" key="1">
    <source>
        <dbReference type="SAM" id="Phobius"/>
    </source>
</evidence>
<comment type="caution">
    <text evidence="2">The sequence shown here is derived from an EMBL/GenBank/DDBJ whole genome shotgun (WGS) entry which is preliminary data.</text>
</comment>
<feature type="transmembrane region" description="Helical" evidence="1">
    <location>
        <begin position="14"/>
        <end position="32"/>
    </location>
</feature>
<reference evidence="2 3" key="1">
    <citation type="journal article" date="2022" name="Nat. Plants">
        <title>Genomes of leafy and leafless Platanthera orchids illuminate the evolution of mycoheterotrophy.</title>
        <authorList>
            <person name="Li M.H."/>
            <person name="Liu K.W."/>
            <person name="Li Z."/>
            <person name="Lu H.C."/>
            <person name="Ye Q.L."/>
            <person name="Zhang D."/>
            <person name="Wang J.Y."/>
            <person name="Li Y.F."/>
            <person name="Zhong Z.M."/>
            <person name="Liu X."/>
            <person name="Yu X."/>
            <person name="Liu D.K."/>
            <person name="Tu X.D."/>
            <person name="Liu B."/>
            <person name="Hao Y."/>
            <person name="Liao X.Y."/>
            <person name="Jiang Y.T."/>
            <person name="Sun W.H."/>
            <person name="Chen J."/>
            <person name="Chen Y.Q."/>
            <person name="Ai Y."/>
            <person name="Zhai J.W."/>
            <person name="Wu S.S."/>
            <person name="Zhou Z."/>
            <person name="Hsiao Y.Y."/>
            <person name="Wu W.L."/>
            <person name="Chen Y.Y."/>
            <person name="Lin Y.F."/>
            <person name="Hsu J.L."/>
            <person name="Li C.Y."/>
            <person name="Wang Z.W."/>
            <person name="Zhao X."/>
            <person name="Zhong W.Y."/>
            <person name="Ma X.K."/>
            <person name="Ma L."/>
            <person name="Huang J."/>
            <person name="Chen G.Z."/>
            <person name="Huang M.Z."/>
            <person name="Huang L."/>
            <person name="Peng D.H."/>
            <person name="Luo Y.B."/>
            <person name="Zou S.Q."/>
            <person name="Chen S.P."/>
            <person name="Lan S."/>
            <person name="Tsai W.C."/>
            <person name="Van de Peer Y."/>
            <person name="Liu Z.J."/>
        </authorList>
    </citation>
    <scope>NUCLEOTIDE SEQUENCE [LARGE SCALE GENOMIC DNA]</scope>
    <source>
        <strain evidence="2">Lor288</strain>
    </source>
</reference>
<keyword evidence="1" id="KW-1133">Transmembrane helix</keyword>
<dbReference type="Proteomes" id="UP001412067">
    <property type="component" value="Unassembled WGS sequence"/>
</dbReference>
<gene>
    <name evidence="2" type="ORF">KSP40_PGU015828</name>
</gene>
<keyword evidence="1" id="KW-0812">Transmembrane</keyword>
<dbReference type="EMBL" id="JBBWWR010000005">
    <property type="protein sequence ID" value="KAK8965779.1"/>
    <property type="molecule type" value="Genomic_DNA"/>
</dbReference>
<proteinExistence type="predicted"/>
<sequence length="77" mass="8406">MDCFMFDLELSKDLLKVGVFVVVQALVFIVLAKSSTVFSSSGMRTSFRTIRSQSLQRILDALSDSPNVAGDEGETEA</sequence>
<organism evidence="2 3">
    <name type="scientific">Platanthera guangdongensis</name>
    <dbReference type="NCBI Taxonomy" id="2320717"/>
    <lineage>
        <taxon>Eukaryota</taxon>
        <taxon>Viridiplantae</taxon>
        <taxon>Streptophyta</taxon>
        <taxon>Embryophyta</taxon>
        <taxon>Tracheophyta</taxon>
        <taxon>Spermatophyta</taxon>
        <taxon>Magnoliopsida</taxon>
        <taxon>Liliopsida</taxon>
        <taxon>Asparagales</taxon>
        <taxon>Orchidaceae</taxon>
        <taxon>Orchidoideae</taxon>
        <taxon>Orchideae</taxon>
        <taxon>Orchidinae</taxon>
        <taxon>Platanthera</taxon>
    </lineage>
</organism>
<protein>
    <submittedName>
        <fullName evidence="2">Uncharacterized protein</fullName>
    </submittedName>
</protein>
<dbReference type="PANTHER" id="PTHR34268:SF8">
    <property type="entry name" value="FAE DOMAIN-CONTAINING PROTEIN"/>
    <property type="match status" value="1"/>
</dbReference>
<evidence type="ECO:0000313" key="3">
    <source>
        <dbReference type="Proteomes" id="UP001412067"/>
    </source>
</evidence>
<keyword evidence="3" id="KW-1185">Reference proteome</keyword>
<name>A0ABR2MQB5_9ASPA</name>
<evidence type="ECO:0000313" key="2">
    <source>
        <dbReference type="EMBL" id="KAK8965779.1"/>
    </source>
</evidence>
<keyword evidence="1" id="KW-0472">Membrane</keyword>
<accession>A0ABR2MQB5</accession>
<dbReference type="PANTHER" id="PTHR34268">
    <property type="entry name" value="OS01G0321850 PROTEIN"/>
    <property type="match status" value="1"/>
</dbReference>